<keyword evidence="1" id="KW-1133">Transmembrane helix</keyword>
<evidence type="ECO:0000313" key="3">
    <source>
        <dbReference type="EMBL" id="KRY35675.1"/>
    </source>
</evidence>
<sequence length="316" mass="36357">MNSRRMEEECFCVILEAAEKLYSDLIPLPRNISRQMSRSIDPKENREYYPLRFFDKLLPHRNNAMPLIRFKPIRKFDGHLVKIYRRPKRATQCENVLLYHYPANALDALALRPNDYYPMVSLLLQIFVTQPITSANAERSSTAVKYLKSYFRTSMTEERLNRLAAMCTFILTFPLIMTLLTILLGSRGNLKLGIKSSDVSLCANKYKSNVYIHSDFSTDIDLVDHFVGLTRESEAWHKIIGRLLVRKQVQKVLIKLMIAGLAVPQLQCSHAVRQTVAVRNQGAIARCYIQSSIFNLRKPVFNATCAVSVFYANWAI</sequence>
<evidence type="ECO:0000313" key="4">
    <source>
        <dbReference type="Proteomes" id="UP000054776"/>
    </source>
</evidence>
<keyword evidence="4" id="KW-1185">Reference proteome</keyword>
<keyword evidence="1" id="KW-0812">Transmembrane</keyword>
<evidence type="ECO:0000259" key="2">
    <source>
        <dbReference type="Pfam" id="PF05699"/>
    </source>
</evidence>
<dbReference type="InterPro" id="IPR008906">
    <property type="entry name" value="HATC_C_dom"/>
</dbReference>
<dbReference type="Proteomes" id="UP000054776">
    <property type="component" value="Unassembled WGS sequence"/>
</dbReference>
<dbReference type="GO" id="GO:0046983">
    <property type="term" value="F:protein dimerization activity"/>
    <property type="evidence" value="ECO:0007669"/>
    <property type="project" value="InterPro"/>
</dbReference>
<dbReference type="InParanoid" id="A0A0V1BEX4"/>
<proteinExistence type="predicted"/>
<protein>
    <recommendedName>
        <fullName evidence="2">HAT C-terminal dimerisation domain-containing protein</fullName>
    </recommendedName>
</protein>
<feature type="transmembrane region" description="Helical" evidence="1">
    <location>
        <begin position="163"/>
        <end position="185"/>
    </location>
</feature>
<dbReference type="AlphaFoldDB" id="A0A0V1BEX4"/>
<dbReference type="STRING" id="6334.A0A0V1BEX4"/>
<organism evidence="3 4">
    <name type="scientific">Trichinella spiralis</name>
    <name type="common">Trichina worm</name>
    <dbReference type="NCBI Taxonomy" id="6334"/>
    <lineage>
        <taxon>Eukaryota</taxon>
        <taxon>Metazoa</taxon>
        <taxon>Ecdysozoa</taxon>
        <taxon>Nematoda</taxon>
        <taxon>Enoplea</taxon>
        <taxon>Dorylaimia</taxon>
        <taxon>Trichinellida</taxon>
        <taxon>Trichinellidae</taxon>
        <taxon>Trichinella</taxon>
    </lineage>
</organism>
<evidence type="ECO:0000256" key="1">
    <source>
        <dbReference type="SAM" id="Phobius"/>
    </source>
</evidence>
<dbReference type="EMBL" id="JYDH01000051">
    <property type="protein sequence ID" value="KRY35675.1"/>
    <property type="molecule type" value="Genomic_DNA"/>
</dbReference>
<keyword evidence="1" id="KW-0472">Membrane</keyword>
<reference evidence="3 4" key="1">
    <citation type="submission" date="2015-01" db="EMBL/GenBank/DDBJ databases">
        <title>Evolution of Trichinella species and genotypes.</title>
        <authorList>
            <person name="Korhonen P.K."/>
            <person name="Edoardo P."/>
            <person name="Giuseppe L.R."/>
            <person name="Gasser R.B."/>
        </authorList>
    </citation>
    <scope>NUCLEOTIDE SEQUENCE [LARGE SCALE GENOMIC DNA]</scope>
    <source>
        <strain evidence="3">ISS3</strain>
    </source>
</reference>
<dbReference type="Pfam" id="PF05699">
    <property type="entry name" value="Dimer_Tnp_hAT"/>
    <property type="match status" value="1"/>
</dbReference>
<feature type="domain" description="HAT C-terminal dimerisation" evidence="2">
    <location>
        <begin position="115"/>
        <end position="168"/>
    </location>
</feature>
<accession>A0A0V1BEX4</accession>
<gene>
    <name evidence="3" type="ORF">T01_2512</name>
</gene>
<name>A0A0V1BEX4_TRISP</name>
<dbReference type="OrthoDB" id="6621209at2759"/>
<comment type="caution">
    <text evidence="3">The sequence shown here is derived from an EMBL/GenBank/DDBJ whole genome shotgun (WGS) entry which is preliminary data.</text>
</comment>